<dbReference type="InterPro" id="IPR007050">
    <property type="entry name" value="HTH_bacterioopsin"/>
</dbReference>
<dbReference type="AlphaFoldDB" id="A0A498KWM7"/>
<dbReference type="SUPFAM" id="SSF88659">
    <property type="entry name" value="Sigma3 and sigma4 domains of RNA polymerase sigma factors"/>
    <property type="match status" value="1"/>
</dbReference>
<evidence type="ECO:0000313" key="5">
    <source>
        <dbReference type="EMBL" id="RXK49235.1"/>
    </source>
</evidence>
<keyword evidence="6" id="KW-1185">Reference proteome</keyword>
<sequence length="225" mass="24445">MGGERRGMKVTEVTLDPPGGAFPGVDSTLAETAGVTRDAVLNLEWMDDGGLSALYRIVAEDAGAVETALDGDETVRKYELIEMDGEWLFVFVHADRSDLMGELLDIADEYTLLVDGPYEWTEAGVTITIAGRTEDIQQAHGRISGQFDLTIDWLGDYEPGHSGPLAQLTDRQREALETAFELGFYQSPRATSYEEIATELDCVPSAANDLLRRAEAALVAAVLDA</sequence>
<evidence type="ECO:0000259" key="3">
    <source>
        <dbReference type="Pfam" id="PF04967"/>
    </source>
</evidence>
<evidence type="ECO:0000256" key="2">
    <source>
        <dbReference type="ARBA" id="ARBA00023163"/>
    </source>
</evidence>
<dbReference type="InterPro" id="IPR056493">
    <property type="entry name" value="HVO_0513_N"/>
</dbReference>
<proteinExistence type="predicted"/>
<dbReference type="Proteomes" id="UP000289691">
    <property type="component" value="Unassembled WGS sequence"/>
</dbReference>
<dbReference type="Pfam" id="PF04967">
    <property type="entry name" value="HTH_10"/>
    <property type="match status" value="1"/>
</dbReference>
<feature type="domain" description="HVO-0513-like N-terminal" evidence="4">
    <location>
        <begin position="25"/>
        <end position="157"/>
    </location>
</feature>
<reference evidence="5 6" key="1">
    <citation type="submission" date="2019-01" db="EMBL/GenBank/DDBJ databases">
        <title>Halorientalis sp. F13-25 a new haloarchaeum isolated from hypersaline water.</title>
        <authorList>
            <person name="Ana D.-V."/>
            <person name="Cristina S.-P."/>
            <person name="Antonio V."/>
        </authorList>
    </citation>
    <scope>NUCLEOTIDE SEQUENCE [LARGE SCALE GENOMIC DNA]</scope>
    <source>
        <strain evidence="5 6">F13-25</strain>
    </source>
</reference>
<evidence type="ECO:0000259" key="4">
    <source>
        <dbReference type="Pfam" id="PF24278"/>
    </source>
</evidence>
<evidence type="ECO:0000313" key="6">
    <source>
        <dbReference type="Proteomes" id="UP000289691"/>
    </source>
</evidence>
<keyword evidence="2" id="KW-0804">Transcription</keyword>
<dbReference type="PANTHER" id="PTHR34236:SF1">
    <property type="entry name" value="DIMETHYL SULFOXIDE REDUCTASE TRANSCRIPTIONAL ACTIVATOR"/>
    <property type="match status" value="1"/>
</dbReference>
<dbReference type="Pfam" id="PF24278">
    <property type="entry name" value="HVO_0513_N"/>
    <property type="match status" value="1"/>
</dbReference>
<gene>
    <name evidence="5" type="ORF">EAF64_09955</name>
</gene>
<name>A0A498KWM7_9EURY</name>
<dbReference type="PANTHER" id="PTHR34236">
    <property type="entry name" value="DIMETHYL SULFOXIDE REDUCTASE TRANSCRIPTIONAL ACTIVATOR"/>
    <property type="match status" value="1"/>
</dbReference>
<comment type="caution">
    <text evidence="5">The sequence shown here is derived from an EMBL/GenBank/DDBJ whole genome shotgun (WGS) entry which is preliminary data.</text>
</comment>
<evidence type="ECO:0000256" key="1">
    <source>
        <dbReference type="ARBA" id="ARBA00023015"/>
    </source>
</evidence>
<dbReference type="InterPro" id="IPR013324">
    <property type="entry name" value="RNA_pol_sigma_r3/r4-like"/>
</dbReference>
<dbReference type="EMBL" id="RDFA01000003">
    <property type="protein sequence ID" value="RXK49235.1"/>
    <property type="molecule type" value="Genomic_DNA"/>
</dbReference>
<dbReference type="Gene3D" id="1.10.10.10">
    <property type="entry name" value="Winged helix-like DNA-binding domain superfamily/Winged helix DNA-binding domain"/>
    <property type="match status" value="1"/>
</dbReference>
<organism evidence="5 6">
    <name type="scientific">Halorientalis pallida</name>
    <dbReference type="NCBI Taxonomy" id="2479928"/>
    <lineage>
        <taxon>Archaea</taxon>
        <taxon>Methanobacteriati</taxon>
        <taxon>Methanobacteriota</taxon>
        <taxon>Stenosarchaea group</taxon>
        <taxon>Halobacteria</taxon>
        <taxon>Halobacteriales</taxon>
        <taxon>Haloarculaceae</taxon>
        <taxon>Halorientalis</taxon>
    </lineage>
</organism>
<keyword evidence="1" id="KW-0805">Transcription regulation</keyword>
<feature type="domain" description="HTH bat-type" evidence="3">
    <location>
        <begin position="168"/>
        <end position="219"/>
    </location>
</feature>
<dbReference type="InterPro" id="IPR036388">
    <property type="entry name" value="WH-like_DNA-bd_sf"/>
</dbReference>
<accession>A0A498KWM7</accession>
<protein>
    <submittedName>
        <fullName evidence="5">Uncharacterized protein</fullName>
    </submittedName>
</protein>